<reference evidence="1" key="1">
    <citation type="journal article" date="2014" name="Front. Microbiol.">
        <title>High frequency of phylogenetically diverse reductive dehalogenase-homologous genes in deep subseafloor sedimentary metagenomes.</title>
        <authorList>
            <person name="Kawai M."/>
            <person name="Futagami T."/>
            <person name="Toyoda A."/>
            <person name="Takaki Y."/>
            <person name="Nishi S."/>
            <person name="Hori S."/>
            <person name="Arai W."/>
            <person name="Tsubouchi T."/>
            <person name="Morono Y."/>
            <person name="Uchiyama I."/>
            <person name="Ito T."/>
            <person name="Fujiyama A."/>
            <person name="Inagaki F."/>
            <person name="Takami H."/>
        </authorList>
    </citation>
    <scope>NUCLEOTIDE SEQUENCE</scope>
    <source>
        <strain evidence="1">Expedition CK06-06</strain>
    </source>
</reference>
<dbReference type="EMBL" id="BARS01056788">
    <property type="protein sequence ID" value="GAG45780.1"/>
    <property type="molecule type" value="Genomic_DNA"/>
</dbReference>
<comment type="caution">
    <text evidence="1">The sequence shown here is derived from an EMBL/GenBank/DDBJ whole genome shotgun (WGS) entry which is preliminary data.</text>
</comment>
<sequence>MEILHNNVILADNVKYCTDIFSRSRGLRFARPLRKGQAIILAASEESTMETTIDMFFVFFP</sequence>
<organism evidence="1">
    <name type="scientific">marine sediment metagenome</name>
    <dbReference type="NCBI Taxonomy" id="412755"/>
    <lineage>
        <taxon>unclassified sequences</taxon>
        <taxon>metagenomes</taxon>
        <taxon>ecological metagenomes</taxon>
    </lineage>
</organism>
<feature type="non-terminal residue" evidence="1">
    <location>
        <position position="61"/>
    </location>
</feature>
<protein>
    <submittedName>
        <fullName evidence="1">Uncharacterized protein</fullName>
    </submittedName>
</protein>
<accession>X0XRA4</accession>
<proteinExistence type="predicted"/>
<evidence type="ECO:0000313" key="1">
    <source>
        <dbReference type="EMBL" id="GAG45780.1"/>
    </source>
</evidence>
<dbReference type="AlphaFoldDB" id="X0XRA4"/>
<name>X0XRA4_9ZZZZ</name>
<gene>
    <name evidence="1" type="ORF">S01H1_83512</name>
</gene>